<evidence type="ECO:0000313" key="1">
    <source>
        <dbReference type="EMBL" id="KAH7971309.1"/>
    </source>
</evidence>
<comment type="caution">
    <text evidence="1">The sequence shown here is derived from an EMBL/GenBank/DDBJ whole genome shotgun (WGS) entry which is preliminary data.</text>
</comment>
<protein>
    <submittedName>
        <fullName evidence="1">Uncharacterized protein</fullName>
    </submittedName>
</protein>
<evidence type="ECO:0000313" key="2">
    <source>
        <dbReference type="Proteomes" id="UP000821865"/>
    </source>
</evidence>
<name>A0ACB8DL41_DERSI</name>
<gene>
    <name evidence="1" type="ORF">HPB49_021271</name>
</gene>
<organism evidence="1 2">
    <name type="scientific">Dermacentor silvarum</name>
    <name type="common">Tick</name>
    <dbReference type="NCBI Taxonomy" id="543639"/>
    <lineage>
        <taxon>Eukaryota</taxon>
        <taxon>Metazoa</taxon>
        <taxon>Ecdysozoa</taxon>
        <taxon>Arthropoda</taxon>
        <taxon>Chelicerata</taxon>
        <taxon>Arachnida</taxon>
        <taxon>Acari</taxon>
        <taxon>Parasitiformes</taxon>
        <taxon>Ixodida</taxon>
        <taxon>Ixodoidea</taxon>
        <taxon>Ixodidae</taxon>
        <taxon>Rhipicephalinae</taxon>
        <taxon>Dermacentor</taxon>
    </lineage>
</organism>
<sequence>MGKTTSVVIVFKDEEVPYFVCYRGTEYRCYRHKKKNEICGACGRLGHRSDVCPAPENKICTDCGYKNPPESHSCDPMCALCSKDHRTGDKGCSQRYQVRFLLKKRQLEKKKAQERLAEGKFNNHIKDSKGTIGILPPPTHFGQRAKSTKRQQQENDLRPQRAELRRNPCQHTGVEITVETAVQVQIRVKIQVKIQVQVPIKERDNRGASWRRPTK</sequence>
<dbReference type="Proteomes" id="UP000821865">
    <property type="component" value="Chromosome 11"/>
</dbReference>
<reference evidence="1" key="1">
    <citation type="submission" date="2020-05" db="EMBL/GenBank/DDBJ databases">
        <title>Large-scale comparative analyses of tick genomes elucidate their genetic diversity and vector capacities.</title>
        <authorList>
            <person name="Jia N."/>
            <person name="Wang J."/>
            <person name="Shi W."/>
            <person name="Du L."/>
            <person name="Sun Y."/>
            <person name="Zhan W."/>
            <person name="Jiang J."/>
            <person name="Wang Q."/>
            <person name="Zhang B."/>
            <person name="Ji P."/>
            <person name="Sakyi L.B."/>
            <person name="Cui X."/>
            <person name="Yuan T."/>
            <person name="Jiang B."/>
            <person name="Yang W."/>
            <person name="Lam T.T.-Y."/>
            <person name="Chang Q."/>
            <person name="Ding S."/>
            <person name="Wang X."/>
            <person name="Zhu J."/>
            <person name="Ruan X."/>
            <person name="Zhao L."/>
            <person name="Wei J."/>
            <person name="Que T."/>
            <person name="Du C."/>
            <person name="Cheng J."/>
            <person name="Dai P."/>
            <person name="Han X."/>
            <person name="Huang E."/>
            <person name="Gao Y."/>
            <person name="Liu J."/>
            <person name="Shao H."/>
            <person name="Ye R."/>
            <person name="Li L."/>
            <person name="Wei W."/>
            <person name="Wang X."/>
            <person name="Wang C."/>
            <person name="Yang T."/>
            <person name="Huo Q."/>
            <person name="Li W."/>
            <person name="Guo W."/>
            <person name="Chen H."/>
            <person name="Zhou L."/>
            <person name="Ni X."/>
            <person name="Tian J."/>
            <person name="Zhou Y."/>
            <person name="Sheng Y."/>
            <person name="Liu T."/>
            <person name="Pan Y."/>
            <person name="Xia L."/>
            <person name="Li J."/>
            <person name="Zhao F."/>
            <person name="Cao W."/>
        </authorList>
    </citation>
    <scope>NUCLEOTIDE SEQUENCE</scope>
    <source>
        <strain evidence="1">Dsil-2018</strain>
    </source>
</reference>
<keyword evidence="2" id="KW-1185">Reference proteome</keyword>
<accession>A0ACB8DL41</accession>
<dbReference type="EMBL" id="CM023480">
    <property type="protein sequence ID" value="KAH7971309.1"/>
    <property type="molecule type" value="Genomic_DNA"/>
</dbReference>
<proteinExistence type="predicted"/>